<reference evidence="2" key="1">
    <citation type="submission" date="2022-05" db="EMBL/GenBank/DDBJ databases">
        <authorList>
            <person name="Friedrich I."/>
            <person name="Poehlein A."/>
            <person name="Schneider D."/>
            <person name="Hertel R."/>
            <person name="Daniel R."/>
        </authorList>
    </citation>
    <scope>NUCLEOTIDE SEQUENCE</scope>
</reference>
<name>A0A9E7SUS4_9CAUD</name>
<evidence type="ECO:0000313" key="3">
    <source>
        <dbReference type="Proteomes" id="UP001057427"/>
    </source>
</evidence>
<dbReference type="Proteomes" id="UP001057427">
    <property type="component" value="Segment"/>
</dbReference>
<proteinExistence type="predicted"/>
<gene>
    <name evidence="2" type="ORF">BAJUN_00920</name>
</gene>
<organism evidence="2 3">
    <name type="scientific">Brevundimonas phage vB_BgoS-Bajun</name>
    <dbReference type="NCBI Taxonomy" id="2948594"/>
    <lineage>
        <taxon>Viruses</taxon>
        <taxon>Duplodnaviria</taxon>
        <taxon>Heunggongvirae</taxon>
        <taxon>Uroviricota</taxon>
        <taxon>Caudoviricetes</taxon>
        <taxon>Dolichocephalovirinae</taxon>
    </lineage>
</organism>
<keyword evidence="3" id="KW-1185">Reference proteome</keyword>
<keyword evidence="1" id="KW-0812">Transmembrane</keyword>
<keyword evidence="1" id="KW-0472">Membrane</keyword>
<keyword evidence="1" id="KW-1133">Transmembrane helix</keyword>
<evidence type="ECO:0000313" key="2">
    <source>
        <dbReference type="EMBL" id="UTC29722.1"/>
    </source>
</evidence>
<protein>
    <submittedName>
        <fullName evidence="2">Uncharacterized protein</fullName>
    </submittedName>
</protein>
<dbReference type="EMBL" id="ON529858">
    <property type="protein sequence ID" value="UTC29722.1"/>
    <property type="molecule type" value="Genomic_DNA"/>
</dbReference>
<sequence length="70" mass="7752">MGWTLLIAVVYFVYGAIFAVGFGRVSTRPWLARWSIALAIFFLWPAAVVLMGFVVAGACGRIVGDYFSRF</sequence>
<evidence type="ECO:0000256" key="1">
    <source>
        <dbReference type="SAM" id="Phobius"/>
    </source>
</evidence>
<feature type="transmembrane region" description="Helical" evidence="1">
    <location>
        <begin position="37"/>
        <end position="63"/>
    </location>
</feature>
<feature type="transmembrane region" description="Helical" evidence="1">
    <location>
        <begin position="6"/>
        <end position="25"/>
    </location>
</feature>
<accession>A0A9E7SUS4</accession>